<dbReference type="Proteomes" id="UP000317289">
    <property type="component" value="Unassembled WGS sequence"/>
</dbReference>
<organism evidence="3 4">
    <name type="scientific">Flavobacterium resistens</name>
    <dbReference type="NCBI Taxonomy" id="443612"/>
    <lineage>
        <taxon>Bacteria</taxon>
        <taxon>Pseudomonadati</taxon>
        <taxon>Bacteroidota</taxon>
        <taxon>Flavobacteriia</taxon>
        <taxon>Flavobacteriales</taxon>
        <taxon>Flavobacteriaceae</taxon>
        <taxon>Flavobacterium</taxon>
    </lineage>
</organism>
<accession>A0A521AD07</accession>
<keyword evidence="5" id="KW-1185">Reference proteome</keyword>
<dbReference type="AlphaFoldDB" id="A0A521AD07"/>
<feature type="transmembrane region" description="Helical" evidence="1">
    <location>
        <begin position="43"/>
        <end position="70"/>
    </location>
</feature>
<reference evidence="2 5" key="2">
    <citation type="submission" date="2019-11" db="EMBL/GenBank/DDBJ databases">
        <title>Flavobacterium resistens genome.</title>
        <authorList>
            <person name="Wilson V.M."/>
            <person name="Newman J.D."/>
        </authorList>
    </citation>
    <scope>NUCLEOTIDE SEQUENCE [LARGE SCALE GENOMIC DNA]</scope>
    <source>
        <strain evidence="2 5">DSM 19382</strain>
    </source>
</reference>
<evidence type="ECO:0000313" key="4">
    <source>
        <dbReference type="Proteomes" id="UP000317289"/>
    </source>
</evidence>
<keyword evidence="1" id="KW-0472">Membrane</keyword>
<dbReference type="EMBL" id="FXTA01000001">
    <property type="protein sequence ID" value="SMO32661.1"/>
    <property type="molecule type" value="Genomic_DNA"/>
</dbReference>
<reference evidence="3 4" key="1">
    <citation type="submission" date="2017-05" db="EMBL/GenBank/DDBJ databases">
        <authorList>
            <person name="Varghese N."/>
            <person name="Submissions S."/>
        </authorList>
    </citation>
    <scope>NUCLEOTIDE SEQUENCE [LARGE SCALE GENOMIC DNA]</scope>
    <source>
        <strain evidence="3 4">DSM 19382</strain>
    </source>
</reference>
<feature type="transmembrane region" description="Helical" evidence="1">
    <location>
        <begin position="107"/>
        <end position="130"/>
    </location>
</feature>
<dbReference type="EMBL" id="WKKG01000010">
    <property type="protein sequence ID" value="MRX70023.1"/>
    <property type="molecule type" value="Genomic_DNA"/>
</dbReference>
<evidence type="ECO:0000256" key="1">
    <source>
        <dbReference type="SAM" id="Phobius"/>
    </source>
</evidence>
<feature type="transmembrane region" description="Helical" evidence="1">
    <location>
        <begin position="12"/>
        <end position="31"/>
    </location>
</feature>
<name>A0A521AD07_9FLAO</name>
<evidence type="ECO:0000313" key="2">
    <source>
        <dbReference type="EMBL" id="MRX70023.1"/>
    </source>
</evidence>
<keyword evidence="1" id="KW-0812">Transmembrane</keyword>
<dbReference type="OrthoDB" id="1200238at2"/>
<keyword evidence="1" id="KW-1133">Transmembrane helix</keyword>
<dbReference type="RefSeq" id="WP_142448724.1">
    <property type="nucleotide sequence ID" value="NZ_FXTA01000001.1"/>
</dbReference>
<sequence>MKISDDIQKLLPFGYLFLVIMGIVKECFFHYQLGINILKYSTIMDILISPIATFTSNPIVLIFILSLFIFHYNLPSLIAKYRDRKFIIRTFELKNIKGLSPAETKSYFNSIAIKTLAVILCSFFFGYGLAGGYGTSKKIREHKEKYNYKINYSSGESEEIFLINTNSLYYFYTAKGSKTIKITPLGAVKSIELIDNKMVNKGLFLYNTSL</sequence>
<evidence type="ECO:0000313" key="5">
    <source>
        <dbReference type="Proteomes" id="UP000468990"/>
    </source>
</evidence>
<proteinExistence type="predicted"/>
<protein>
    <submittedName>
        <fullName evidence="3">Uncharacterized protein</fullName>
    </submittedName>
</protein>
<gene>
    <name evidence="2" type="ORF">GJU42_18780</name>
    <name evidence="3" type="ORF">SAMN06265349_10142</name>
</gene>
<evidence type="ECO:0000313" key="3">
    <source>
        <dbReference type="EMBL" id="SMO32661.1"/>
    </source>
</evidence>
<dbReference type="Proteomes" id="UP000468990">
    <property type="component" value="Unassembled WGS sequence"/>
</dbReference>